<proteinExistence type="predicted"/>
<dbReference type="PANTHER" id="PTHR36806">
    <property type="entry name" value="ADENINE PHOSPHORIBOSYLTRANSFERASE"/>
    <property type="match status" value="1"/>
</dbReference>
<gene>
    <name evidence="2" type="ORF">BVC80_9021g29</name>
</gene>
<dbReference type="STRING" id="56857.A0A200QV29"/>
<keyword evidence="1" id="KW-0732">Signal</keyword>
<feature type="signal peptide" evidence="1">
    <location>
        <begin position="1"/>
        <end position="35"/>
    </location>
</feature>
<accession>A0A200QV29</accession>
<dbReference type="Proteomes" id="UP000195402">
    <property type="component" value="Unassembled WGS sequence"/>
</dbReference>
<evidence type="ECO:0000313" key="2">
    <source>
        <dbReference type="EMBL" id="OVA14302.1"/>
    </source>
</evidence>
<feature type="chain" id="PRO_5013143288" evidence="1">
    <location>
        <begin position="36"/>
        <end position="218"/>
    </location>
</feature>
<comment type="caution">
    <text evidence="2">The sequence shown here is derived from an EMBL/GenBank/DDBJ whole genome shotgun (WGS) entry which is preliminary data.</text>
</comment>
<dbReference type="OrthoDB" id="641593at2759"/>
<dbReference type="FunCoup" id="A0A200QV29">
    <property type="interactions" value="654"/>
</dbReference>
<dbReference type="InParanoid" id="A0A200QV29"/>
<dbReference type="EMBL" id="MVGT01001057">
    <property type="protein sequence ID" value="OVA14302.1"/>
    <property type="molecule type" value="Genomic_DNA"/>
</dbReference>
<dbReference type="OMA" id="NYAWREL"/>
<keyword evidence="3" id="KW-1185">Reference proteome</keyword>
<organism evidence="2 3">
    <name type="scientific">Macleaya cordata</name>
    <name type="common">Five-seeded plume-poppy</name>
    <name type="synonym">Bocconia cordata</name>
    <dbReference type="NCBI Taxonomy" id="56857"/>
    <lineage>
        <taxon>Eukaryota</taxon>
        <taxon>Viridiplantae</taxon>
        <taxon>Streptophyta</taxon>
        <taxon>Embryophyta</taxon>
        <taxon>Tracheophyta</taxon>
        <taxon>Spermatophyta</taxon>
        <taxon>Magnoliopsida</taxon>
        <taxon>Ranunculales</taxon>
        <taxon>Papaveraceae</taxon>
        <taxon>Papaveroideae</taxon>
        <taxon>Macleaya</taxon>
    </lineage>
</organism>
<name>A0A200QV29_MACCD</name>
<sequence length="218" mass="25001">MFRKRSPSFPTIQFDSSRIVLLLILLLSTSLPAECVSLGQIRTLISLSNSLMNRVANLRAERGDYSGSERARRIAEKLKGGLGLWGGMWSMSWDYVRNYAWRDMGSSIEMFRAISDMKEVLRDLNELTRLKSDQERAVWVVRNYQKLFGISKSVLWKLLQVFRQSGPFREMMLILQEEIEGNLLRDCLELGGNDLKGLIQIVKDMALQFSVSSGRDDL</sequence>
<protein>
    <submittedName>
        <fullName evidence="2">Uncharacterized protein</fullName>
    </submittedName>
</protein>
<evidence type="ECO:0000256" key="1">
    <source>
        <dbReference type="SAM" id="SignalP"/>
    </source>
</evidence>
<reference evidence="2 3" key="1">
    <citation type="journal article" date="2017" name="Mol. Plant">
        <title>The Genome of Medicinal Plant Macleaya cordata Provides New Insights into Benzylisoquinoline Alkaloids Metabolism.</title>
        <authorList>
            <person name="Liu X."/>
            <person name="Liu Y."/>
            <person name="Huang P."/>
            <person name="Ma Y."/>
            <person name="Qing Z."/>
            <person name="Tang Q."/>
            <person name="Cao H."/>
            <person name="Cheng P."/>
            <person name="Zheng Y."/>
            <person name="Yuan Z."/>
            <person name="Zhou Y."/>
            <person name="Liu J."/>
            <person name="Tang Z."/>
            <person name="Zhuo Y."/>
            <person name="Zhang Y."/>
            <person name="Yu L."/>
            <person name="Huang J."/>
            <person name="Yang P."/>
            <person name="Peng Q."/>
            <person name="Zhang J."/>
            <person name="Jiang W."/>
            <person name="Zhang Z."/>
            <person name="Lin K."/>
            <person name="Ro D.K."/>
            <person name="Chen X."/>
            <person name="Xiong X."/>
            <person name="Shang Y."/>
            <person name="Huang S."/>
            <person name="Zeng J."/>
        </authorList>
    </citation>
    <scope>NUCLEOTIDE SEQUENCE [LARGE SCALE GENOMIC DNA]</scope>
    <source>
        <strain evidence="3">cv. BLH2017</strain>
        <tissue evidence="2">Root</tissue>
    </source>
</reference>
<dbReference type="AlphaFoldDB" id="A0A200QV29"/>
<evidence type="ECO:0000313" key="3">
    <source>
        <dbReference type="Proteomes" id="UP000195402"/>
    </source>
</evidence>